<sequence length="45" mass="5324">MTRENRPSTACKCTSHHCAQNCLPRHARERWLHLIVKPRQPTVFL</sequence>
<dbReference type="AlphaFoldDB" id="J9GJL3"/>
<accession>J9GJL3</accession>
<gene>
    <name evidence="1" type="ORF">EVA_03999</name>
</gene>
<protein>
    <submittedName>
        <fullName evidence="1">Uncharacterized protein</fullName>
    </submittedName>
</protein>
<name>J9GJL3_9ZZZZ</name>
<comment type="caution">
    <text evidence="1">The sequence shown here is derived from an EMBL/GenBank/DDBJ whole genome shotgun (WGS) entry which is preliminary data.</text>
</comment>
<evidence type="ECO:0000313" key="1">
    <source>
        <dbReference type="EMBL" id="EJX07892.1"/>
    </source>
</evidence>
<dbReference type="EMBL" id="AMCI01000770">
    <property type="protein sequence ID" value="EJX07892.1"/>
    <property type="molecule type" value="Genomic_DNA"/>
</dbReference>
<organism evidence="1">
    <name type="scientific">gut metagenome</name>
    <dbReference type="NCBI Taxonomy" id="749906"/>
    <lineage>
        <taxon>unclassified sequences</taxon>
        <taxon>metagenomes</taxon>
        <taxon>organismal metagenomes</taxon>
    </lineage>
</organism>
<proteinExistence type="predicted"/>
<reference evidence="1" key="1">
    <citation type="journal article" date="2012" name="PLoS ONE">
        <title>Gene sets for utilization of primary and secondary nutrition supplies in the distal gut of endangered iberian lynx.</title>
        <authorList>
            <person name="Alcaide M."/>
            <person name="Messina E."/>
            <person name="Richter M."/>
            <person name="Bargiela R."/>
            <person name="Peplies J."/>
            <person name="Huws S.A."/>
            <person name="Newbold C.J."/>
            <person name="Golyshin P.N."/>
            <person name="Simon M.A."/>
            <person name="Lopez G."/>
            <person name="Yakimov M.M."/>
            <person name="Ferrer M."/>
        </authorList>
    </citation>
    <scope>NUCLEOTIDE SEQUENCE</scope>
</reference>